<name>A0AAP0HG15_9MAGN</name>
<evidence type="ECO:0000313" key="1">
    <source>
        <dbReference type="EMBL" id="KAK9083412.1"/>
    </source>
</evidence>
<dbReference type="EMBL" id="JBBNAG010000013">
    <property type="protein sequence ID" value="KAK9083412.1"/>
    <property type="molecule type" value="Genomic_DNA"/>
</dbReference>
<dbReference type="AlphaFoldDB" id="A0AAP0HG15"/>
<gene>
    <name evidence="1" type="ORF">Scep_029883</name>
</gene>
<comment type="caution">
    <text evidence="1">The sequence shown here is derived from an EMBL/GenBank/DDBJ whole genome shotgun (WGS) entry which is preliminary data.</text>
</comment>
<protein>
    <submittedName>
        <fullName evidence="1">Uncharacterized protein</fullName>
    </submittedName>
</protein>
<sequence length="96" mass="11492">MDHFVSLYKGHLVHFVSPACIETQFIERKGKEWPELDVYKSFWDQWREIVQGFNTSKLREPLSKEVQFIRGENENFNMKAETITLEEVKRQRSKAT</sequence>
<keyword evidence="2" id="KW-1185">Reference proteome</keyword>
<reference evidence="1 2" key="1">
    <citation type="submission" date="2024-01" db="EMBL/GenBank/DDBJ databases">
        <title>Genome assemblies of Stephania.</title>
        <authorList>
            <person name="Yang L."/>
        </authorList>
    </citation>
    <scope>NUCLEOTIDE SEQUENCE [LARGE SCALE GENOMIC DNA]</scope>
    <source>
        <strain evidence="1">JXDWG</strain>
        <tissue evidence="1">Leaf</tissue>
    </source>
</reference>
<evidence type="ECO:0000313" key="2">
    <source>
        <dbReference type="Proteomes" id="UP001419268"/>
    </source>
</evidence>
<accession>A0AAP0HG15</accession>
<dbReference type="Proteomes" id="UP001419268">
    <property type="component" value="Unassembled WGS sequence"/>
</dbReference>
<proteinExistence type="predicted"/>
<organism evidence="1 2">
    <name type="scientific">Stephania cephalantha</name>
    <dbReference type="NCBI Taxonomy" id="152367"/>
    <lineage>
        <taxon>Eukaryota</taxon>
        <taxon>Viridiplantae</taxon>
        <taxon>Streptophyta</taxon>
        <taxon>Embryophyta</taxon>
        <taxon>Tracheophyta</taxon>
        <taxon>Spermatophyta</taxon>
        <taxon>Magnoliopsida</taxon>
        <taxon>Ranunculales</taxon>
        <taxon>Menispermaceae</taxon>
        <taxon>Menispermoideae</taxon>
        <taxon>Cissampelideae</taxon>
        <taxon>Stephania</taxon>
    </lineage>
</organism>